<dbReference type="GO" id="GO:0005759">
    <property type="term" value="C:mitochondrial matrix"/>
    <property type="evidence" value="ECO:0007669"/>
    <property type="project" value="TreeGrafter"/>
</dbReference>
<evidence type="ECO:0000256" key="5">
    <source>
        <dbReference type="ARBA" id="ARBA00079398"/>
    </source>
</evidence>
<reference evidence="7" key="1">
    <citation type="journal article" date="2021" name="G3 (Bethesda)">
        <title>Genomic diversity, chromosomal rearrangements, and interspecies hybridization in the ogataea polymorpha species complex.</title>
        <authorList>
            <person name="Hanson S.J."/>
            <person name="Cinneide E.O."/>
            <person name="Salzberg L.I."/>
            <person name="Wolfe K.H."/>
            <person name="McGowan J."/>
            <person name="Fitzpatrick D.A."/>
            <person name="Matlin K."/>
        </authorList>
    </citation>
    <scope>NUCLEOTIDE SEQUENCE</scope>
    <source>
        <strain evidence="7">61-244</strain>
    </source>
</reference>
<gene>
    <name evidence="7" type="ORF">KL928_005165</name>
</gene>
<evidence type="ECO:0000256" key="6">
    <source>
        <dbReference type="RuleBase" id="RU003479"/>
    </source>
</evidence>
<dbReference type="GO" id="GO:0044183">
    <property type="term" value="F:protein folding chaperone"/>
    <property type="evidence" value="ECO:0007669"/>
    <property type="project" value="InterPro"/>
</dbReference>
<dbReference type="CDD" id="cd00320">
    <property type="entry name" value="cpn10"/>
    <property type="match status" value="1"/>
</dbReference>
<organism evidence="7 8">
    <name type="scientific">Pichia angusta</name>
    <name type="common">Yeast</name>
    <name type="synonym">Hansenula polymorpha</name>
    <dbReference type="NCBI Taxonomy" id="870730"/>
    <lineage>
        <taxon>Eukaryota</taxon>
        <taxon>Fungi</taxon>
        <taxon>Dikarya</taxon>
        <taxon>Ascomycota</taxon>
        <taxon>Saccharomycotina</taxon>
        <taxon>Pichiomycetes</taxon>
        <taxon>Pichiales</taxon>
        <taxon>Pichiaceae</taxon>
        <taxon>Ogataea</taxon>
    </lineage>
</organism>
<evidence type="ECO:0000256" key="1">
    <source>
        <dbReference type="ARBA" id="ARBA00006975"/>
    </source>
</evidence>
<name>A0AAN6DAV2_PICAN</name>
<dbReference type="Proteomes" id="UP001196530">
    <property type="component" value="Unassembled WGS sequence"/>
</dbReference>
<sequence>MVPIASYDVSGHANGLLTQCGGTFAPKITVKPSQKTASGIYIPEKNQEKLNIANVIAVGPGVTNQNGELVKVSVNAGDKVLIPPYGGANVKVGDEEYLMFRDSDLLAKIEE</sequence>
<dbReference type="InterPro" id="IPR011032">
    <property type="entry name" value="GroES-like_sf"/>
</dbReference>
<dbReference type="GO" id="GO:0046872">
    <property type="term" value="F:metal ion binding"/>
    <property type="evidence" value="ECO:0007669"/>
    <property type="project" value="TreeGrafter"/>
</dbReference>
<comment type="caution">
    <text evidence="7">The sequence shown here is derived from an EMBL/GenBank/DDBJ whole genome shotgun (WGS) entry which is preliminary data.</text>
</comment>
<evidence type="ECO:0000256" key="3">
    <source>
        <dbReference type="ARBA" id="ARBA00031971"/>
    </source>
</evidence>
<comment type="similarity">
    <text evidence="1 6">Belongs to the GroES chaperonin family.</text>
</comment>
<accession>A0AAN6DAV2</accession>
<evidence type="ECO:0000256" key="4">
    <source>
        <dbReference type="ARBA" id="ARBA00073031"/>
    </source>
</evidence>
<dbReference type="RefSeq" id="XP_043057405.1">
    <property type="nucleotide sequence ID" value="XM_043205944.1"/>
</dbReference>
<dbReference type="GO" id="GO:0051082">
    <property type="term" value="F:unfolded protein binding"/>
    <property type="evidence" value="ECO:0007669"/>
    <property type="project" value="TreeGrafter"/>
</dbReference>
<dbReference type="EMBL" id="JAHLUX010000013">
    <property type="protein sequence ID" value="KAG7815826.1"/>
    <property type="molecule type" value="Genomic_DNA"/>
</dbReference>
<dbReference type="InterPro" id="IPR037124">
    <property type="entry name" value="Chaperonin_GroES_sf"/>
</dbReference>
<dbReference type="Gene3D" id="2.30.33.40">
    <property type="entry name" value="GroES chaperonin"/>
    <property type="match status" value="1"/>
</dbReference>
<evidence type="ECO:0000313" key="8">
    <source>
        <dbReference type="Proteomes" id="UP001196530"/>
    </source>
</evidence>
<evidence type="ECO:0000313" key="7">
    <source>
        <dbReference type="EMBL" id="KAG7815826.1"/>
    </source>
</evidence>
<dbReference type="SMART" id="SM00883">
    <property type="entry name" value="Cpn10"/>
    <property type="match status" value="1"/>
</dbReference>
<dbReference type="GO" id="GO:0005524">
    <property type="term" value="F:ATP binding"/>
    <property type="evidence" value="ECO:0007669"/>
    <property type="project" value="InterPro"/>
</dbReference>
<proteinExistence type="inferred from homology"/>
<keyword evidence="2 6" id="KW-0143">Chaperone</keyword>
<dbReference type="Pfam" id="PF00166">
    <property type="entry name" value="Cpn10"/>
    <property type="match status" value="1"/>
</dbReference>
<dbReference type="InterPro" id="IPR020818">
    <property type="entry name" value="Chaperonin_GroES"/>
</dbReference>
<dbReference type="AlphaFoldDB" id="A0AAN6DAV2"/>
<evidence type="ECO:0000256" key="2">
    <source>
        <dbReference type="ARBA" id="ARBA00023186"/>
    </source>
</evidence>
<protein>
    <recommendedName>
        <fullName evidence="4">20 kDa chaperonin, chloroplastic</fullName>
    </recommendedName>
    <alternativeName>
        <fullName evidence="3">Chaperonin 10</fullName>
    </alternativeName>
    <alternativeName>
        <fullName evidence="5">Protein Cpn21</fullName>
    </alternativeName>
</protein>
<dbReference type="FunFam" id="2.30.33.40:FF:000001">
    <property type="entry name" value="10 kDa chaperonin"/>
    <property type="match status" value="1"/>
</dbReference>
<dbReference type="PANTHER" id="PTHR10772">
    <property type="entry name" value="10 KDA HEAT SHOCK PROTEIN"/>
    <property type="match status" value="1"/>
</dbReference>
<dbReference type="GO" id="GO:0051087">
    <property type="term" value="F:protein-folding chaperone binding"/>
    <property type="evidence" value="ECO:0007669"/>
    <property type="project" value="TreeGrafter"/>
</dbReference>
<dbReference type="PANTHER" id="PTHR10772:SF0">
    <property type="entry name" value="10 KDA HEAT SHOCK PROTEIN, MITOCHONDRIAL"/>
    <property type="match status" value="1"/>
</dbReference>
<dbReference type="PRINTS" id="PR00297">
    <property type="entry name" value="CHAPERONIN10"/>
</dbReference>
<dbReference type="GeneID" id="66129216"/>
<dbReference type="SUPFAM" id="SSF50129">
    <property type="entry name" value="GroES-like"/>
    <property type="match status" value="1"/>
</dbReference>